<evidence type="ECO:0000313" key="3">
    <source>
        <dbReference type="Proteomes" id="UP000239759"/>
    </source>
</evidence>
<proteinExistence type="predicted"/>
<organism evidence="2 3">
    <name type="scientific">Brevibacillus laterosporus</name>
    <name type="common">Bacillus laterosporus</name>
    <dbReference type="NCBI Taxonomy" id="1465"/>
    <lineage>
        <taxon>Bacteria</taxon>
        <taxon>Bacillati</taxon>
        <taxon>Bacillota</taxon>
        <taxon>Bacilli</taxon>
        <taxon>Bacillales</taxon>
        <taxon>Paenibacillaceae</taxon>
        <taxon>Brevibacillus</taxon>
    </lineage>
</organism>
<comment type="caution">
    <text evidence="2">The sequence shown here is derived from an EMBL/GenBank/DDBJ whole genome shotgun (WGS) entry which is preliminary data.</text>
</comment>
<accession>A0AAP8QFP2</accession>
<gene>
    <name evidence="2" type="ORF">C4A77_06140</name>
</gene>
<name>A0AAP8QFP2_BRELA</name>
<reference evidence="2 3" key="1">
    <citation type="submission" date="2018-02" db="EMBL/GenBank/DDBJ databases">
        <title>Comparative analysis of genomes of three Brevibacillus laterosporus strains producers of potent antimicrobials isolated from silage.</title>
        <authorList>
            <person name="Kojic M."/>
            <person name="Miljkovic M."/>
            <person name="Studholme D."/>
            <person name="Filipic B."/>
        </authorList>
    </citation>
    <scope>NUCLEOTIDE SEQUENCE [LARGE SCALE GENOMIC DNA]</scope>
    <source>
        <strain evidence="2 3">BGSP11</strain>
    </source>
</reference>
<keyword evidence="1" id="KW-1133">Transmembrane helix</keyword>
<evidence type="ECO:0000313" key="2">
    <source>
        <dbReference type="EMBL" id="PPB08863.1"/>
    </source>
</evidence>
<dbReference type="AlphaFoldDB" id="A0AAP8QFP2"/>
<protein>
    <submittedName>
        <fullName evidence="2">Uncharacterized protein</fullName>
    </submittedName>
</protein>
<feature type="transmembrane region" description="Helical" evidence="1">
    <location>
        <begin position="18"/>
        <end position="35"/>
    </location>
</feature>
<evidence type="ECO:0000256" key="1">
    <source>
        <dbReference type="SAM" id="Phobius"/>
    </source>
</evidence>
<dbReference type="Proteomes" id="UP000239759">
    <property type="component" value="Unassembled WGS sequence"/>
</dbReference>
<sequence>MMESLQSVLDSIIKNREWLFSGVGLSVITLIIFIYKKIRNHGKDHTKPNHTSYNITYLEATKNENIIEEGSNPLYDLVERFKLVYVSHGIAVNQISVFVDSGFNLKLSDFRDNDSILNILNEELLQWTCDTFGINRDWIDGTSDRIYRPRNFYKDVTGFIKLIVGLKEKHGDDVEVYFLKNGKLDPDEYGKHYVVIIIRSIIKNINNKPVYMNIPISTNWDWGYWRSRYQLKSIIYFVQKLDIYFQGYDIDTITQNNLSSGQIYPEVELNKFQIGHTWYPEDFIDLPSQSVQAKETDETKKVREYIRLEGYEKYFKQIISVEKEHLETQKMPQP</sequence>
<keyword evidence="1" id="KW-0472">Membrane</keyword>
<dbReference type="RefSeq" id="WP_104031163.1">
    <property type="nucleotide sequence ID" value="NZ_PRKQ01000005.1"/>
</dbReference>
<dbReference type="EMBL" id="PRKQ01000005">
    <property type="protein sequence ID" value="PPB08863.1"/>
    <property type="molecule type" value="Genomic_DNA"/>
</dbReference>
<keyword evidence="1" id="KW-0812">Transmembrane</keyword>